<name>A0A952AGY7_9BACT</name>
<feature type="signal peptide" evidence="1">
    <location>
        <begin position="1"/>
        <end position="28"/>
    </location>
</feature>
<organism evidence="2 3">
    <name type="scientific">Candidatus Dojkabacteria bacterium</name>
    <dbReference type="NCBI Taxonomy" id="2099670"/>
    <lineage>
        <taxon>Bacteria</taxon>
        <taxon>Candidatus Dojkabacteria</taxon>
    </lineage>
</organism>
<reference evidence="2" key="1">
    <citation type="journal article" date="2022" name="ISME J.">
        <title>A general approach to explore prokaryotic protein glycosylation reveals the unique surface layer modulation of an anammox bacterium.</title>
        <authorList>
            <person name="Pabst M."/>
            <person name="Grouzdev D.S."/>
            <person name="Lawson C.E."/>
            <person name="Kleikamp H.B.C."/>
            <person name="de Ram C."/>
            <person name="Louwen R."/>
            <person name="Lin Y.M."/>
            <person name="Lucker S."/>
            <person name="van Loosdrecht M.C.M."/>
            <person name="Laureni M."/>
        </authorList>
    </citation>
    <scope>NUCLEOTIDE SEQUENCE</scope>
    <source>
        <strain evidence="2">BROCD043</strain>
    </source>
</reference>
<dbReference type="EMBL" id="JACFOF010000001">
    <property type="protein sequence ID" value="MBW7953169.1"/>
    <property type="molecule type" value="Genomic_DNA"/>
</dbReference>
<protein>
    <submittedName>
        <fullName evidence="2">Uncharacterized protein</fullName>
    </submittedName>
</protein>
<evidence type="ECO:0000256" key="1">
    <source>
        <dbReference type="SAM" id="SignalP"/>
    </source>
</evidence>
<feature type="non-terminal residue" evidence="2">
    <location>
        <position position="941"/>
    </location>
</feature>
<gene>
    <name evidence="2" type="ORF">H3C67_00060</name>
</gene>
<dbReference type="Proteomes" id="UP000781173">
    <property type="component" value="Unassembled WGS sequence"/>
</dbReference>
<proteinExistence type="predicted"/>
<dbReference type="AlphaFoldDB" id="A0A952AGY7"/>
<evidence type="ECO:0000313" key="3">
    <source>
        <dbReference type="Proteomes" id="UP000781173"/>
    </source>
</evidence>
<accession>A0A952AGY7</accession>
<sequence length="941" mass="99831">MKTALNNKLLIIVLALFVLSLVPKQALAQNSTRDTVEFKNRIVNQNGQAIKDGTYNMKFILFDNSSGGNELWSEERSVPTRRGNFSVNLGSINPFPKASLANVSDLFLHICLDANGQDNDGGGICATRYEENFRSRKRITSVPWSLRSFALGPVSINDGGTGFPINVTSGNGTIVNFQYQDLTRLSVGTNGLVTMSDGSTNFIFNPAEQRVTLSSGADIFFGTKSIKSTTAGLSGASIVGVNQANFTNISGADVQAVLDSIDDLIGTGGGIQNETDPIWIAARNSSAQTITPNWNFSSPVGLNQGAVFGNNAGTTAGTIRYTGSDFEGYTGGNWVSLTSGSIAETDPIWIAARNTSSQTITPAWTFSAPLDLTQGAVFGNNAGTTAGTIRYTGSDFEGYTGGNWVSLTTAPVSETDPVWVDNRDTNPTTITPEWTFSDTINTADILPTTDATSSLGSQGSRYNQGLFSEFIGIGTTTNYVAGKSLLQLDSSEEIQPTSGDYDLINGRTVYDAQGTTGSEQINLINIRTDIAEGDGSNINRARGVRSTILNNNDGQMNGVFNFSSSVRNEKTVTGSFYSFTGFTENVGTVNGFISNMGSTVVNSGTANNLRGNEIAINNSGSANAVNGAINFLTNTGTVSGGFTSYSSNILNNGTVNTMHGLFSFITNNNEVAGRLSSIYYNLQNNGTYSNVDSGFSSYIFGNNTSGTIPQWYGYTIDQTNAGTALGSIRGLNNVVVNASTGTIADALDTVINIFRNDGNIEGTSSGIKNIVAAGTINNGGIYGIDNNIGSLQILETVPTSVEFVYGLSNRVEGSGAQEIYSNDYITGIYNQLNGDVSAVNRIIGIENEITTTGTANEYYGIWNDVQPLAPSSDIIGMYSTNGISYTYLNYEGTSGDNYSIFGERAYFTSIDIDNSLNRISTSPGPAAVADLYYGDDLLCDV</sequence>
<evidence type="ECO:0000313" key="2">
    <source>
        <dbReference type="EMBL" id="MBW7953169.1"/>
    </source>
</evidence>
<keyword evidence="1" id="KW-0732">Signal</keyword>
<feature type="chain" id="PRO_5037947826" evidence="1">
    <location>
        <begin position="29"/>
        <end position="941"/>
    </location>
</feature>
<comment type="caution">
    <text evidence="2">The sequence shown here is derived from an EMBL/GenBank/DDBJ whole genome shotgun (WGS) entry which is preliminary data.</text>
</comment>